<evidence type="ECO:0000256" key="12">
    <source>
        <dbReference type="ARBA" id="ARBA00022595"/>
    </source>
</evidence>
<evidence type="ECO:0000256" key="32">
    <source>
        <dbReference type="ARBA" id="ARBA00062028"/>
    </source>
</evidence>
<feature type="lipid moiety-binding region" description="S-palmitoyl cysteine; by host" evidence="33">
    <location>
        <position position="778"/>
    </location>
</feature>
<evidence type="ECO:0000256" key="5">
    <source>
        <dbReference type="ARBA" id="ARBA00004578"/>
    </source>
</evidence>
<dbReference type="Gene3D" id="1.20.5.490">
    <property type="entry name" value="Single helix bin"/>
    <property type="match status" value="1"/>
</dbReference>
<keyword evidence="25 33" id="KW-0472">Membrane</keyword>
<keyword evidence="24 33" id="KW-0175">Coiled coil</keyword>
<comment type="PTM">
    <text evidence="33">Palmitoylation of the transmembrane protein and of Env polyprotein (prior to its proteolytic cleavage) is essential for their association with host cell membrane lipid rafts. Palmitoylation is therefore required for envelope trafficking to classical lipid rafts, but not for viral replication.</text>
</comment>
<dbReference type="FunFam" id="1.20.5.490:FF:000001">
    <property type="entry name" value="Envelope glycoprotein gp160"/>
    <property type="match status" value="1"/>
</dbReference>
<dbReference type="Gene3D" id="1.10.287.210">
    <property type="match status" value="1"/>
</dbReference>
<evidence type="ECO:0000256" key="25">
    <source>
        <dbReference type="ARBA" id="ARBA00023136"/>
    </source>
</evidence>
<sequence length="870" mass="98777">MRVMGIRKNYQHWWREGILLLGILMICSAADKLWVTVYYGVPVWREATTTLFCASDAKAYDTEAHNVWATHACVPTDPNPQEVELKNVTENFNMWENNMVEQMHEDIISLWDQSLKPCVKLTPLCVTLNCTDDLDNVTTTTNRNGTNCTDSGNVTPTTNRNGTLMGNETLMEKGEVKNCSFRITTDMQDRTRKEYALFYKLDVVPINDTRYRLVSCNTSVITQACPKVSFEPIPIHYCAPAGFAILKCNDKQFNGTGPCTNVSTIQCTHGIRPVVSTQLLLNGSLAEEEVVIRSVNFSDNAKTIIVQLNKSVEINCTRPNNNTRKSIHMGPGKAFYARGAIIGDIRKAHCNISGTEWHNTLKLVVEKLREQYNKTIVFNHSSGGDPEIVMYSFNCGGEFFYCNSTKLFNSTWPRNTTRGSPDTNGTLTLPCRIKQIINMWQEVGKAMYAPPIEGIIKCSSNITGLLLTRDGGYESNKTDEIFRPGGGDMRDNWRSELYKYKVVKIEPLGVAPTKAKRRVVQREKRAFGLGAVFLGFLGAAGSTMGAASITLTVQARQLLSGIVQQQNNLLRAIEAQQHLLQLTVWGIKQLQARVLAVERYLKDQQLLGIWGCSGKLICTTTVPWNTSWSNKSLEQIWDNMTWMEWEREINNYTGYIYQLIEESQNQQEKNEQELLALDKWASLWNWFDITNWLWYIKIFIMIVGGLIGLRIVFTVLSIVNRVRQGYSPLSFQTHLPAQRGPDRPEGIGEEGGERDRDRSAPLVNGFLTLIWSDLRSLCLFSYHRLRDLLLIATRIVELLGRRGWEVLKYWWNLLQYWSQELKKSAVSLLNATAIAVAEGTDRGIEVVQRTGRAIRHIPRRIRQGLERALL</sequence>
<evidence type="ECO:0000256" key="10">
    <source>
        <dbReference type="ARBA" id="ARBA00022570"/>
    </source>
</evidence>
<dbReference type="GO" id="GO:0039654">
    <property type="term" value="P:fusion of virus membrane with host endosome membrane"/>
    <property type="evidence" value="ECO:0007669"/>
    <property type="project" value="UniProtKB-UniRule"/>
</dbReference>
<feature type="disulfide bond" evidence="33">
    <location>
        <begin position="53"/>
        <end position="73"/>
    </location>
</feature>
<keyword evidence="7 33" id="KW-1168">Fusion of virus membrane with host membrane</keyword>
<evidence type="ECO:0000256" key="33">
    <source>
        <dbReference type="HAMAP-Rule" id="MF_04083"/>
    </source>
</evidence>
<evidence type="ECO:0000256" key="34">
    <source>
        <dbReference type="RuleBase" id="RU363095"/>
    </source>
</evidence>
<proteinExistence type="inferred from homology"/>
<evidence type="ECO:0000256" key="16">
    <source>
        <dbReference type="ARBA" id="ARBA00022729"/>
    </source>
</evidence>
<dbReference type="FunFam" id="1.10.287.210:FF:000001">
    <property type="entry name" value="Envelope glycoprotein gp160"/>
    <property type="match status" value="1"/>
</dbReference>
<dbReference type="InterPro" id="IPR037527">
    <property type="entry name" value="Gp160"/>
</dbReference>
<evidence type="ECO:0000256" key="15">
    <source>
        <dbReference type="ARBA" id="ARBA00022703"/>
    </source>
</evidence>
<comment type="caution">
    <text evidence="33">Lacks conserved residue(s) required for the propagation of feature annotation.</text>
</comment>
<comment type="PTM">
    <text evidence="33">Highly glycosylated by host. The high number of glycan on the protein is reffered to as 'glycan shield' because it contributes to hide protein sequence from adaptive immune system.</text>
</comment>
<keyword evidence="14 33" id="KW-0812">Transmembrane</keyword>
<evidence type="ECO:0000256" key="26">
    <source>
        <dbReference type="ARBA" id="ARBA00023139"/>
    </source>
</evidence>
<comment type="domain">
    <text evidence="33">The CD4-binding region is targeted by the antibody b12.</text>
</comment>
<feature type="disulfide bond" evidence="33">
    <location>
        <begin position="248"/>
        <end position="259"/>
    </location>
</feature>
<comment type="subcellular location">
    <molecule>Transmembrane protein gp41</molecule>
    <subcellularLocation>
        <location evidence="33">Virion membrane</location>
        <topology evidence="33">Single-pass type I membrane protein</topology>
    </subcellularLocation>
    <subcellularLocation>
        <location evidence="33">Host cell membrane</location>
        <topology evidence="33">Single-pass type I membrane protein</topology>
    </subcellularLocation>
    <subcellularLocation>
        <location evidence="33">Host endosome membrane</location>
        <topology evidence="33">Single-pass type I membrane protein</topology>
    </subcellularLocation>
    <text evidence="33">It is probably concentrated at the site of budding and incorporated into the virions possibly by contacts between the cytoplasmic tail of Env and the N-terminus of Gag.</text>
</comment>
<keyword evidence="15 33" id="KW-0053">Apoptosis</keyword>
<organismHost>
    <name type="scientific">Homo sapiens</name>
    <name type="common">Human</name>
    <dbReference type="NCBI Taxonomy" id="9606"/>
</organismHost>
<comment type="domain">
    <text evidence="33">The membrane proximal external region (MPER) present in gp41 is a tryptophan-rich region recognized by the antibodies 2F5, Z13, and 4E10. MPER seems to play a role in fusion.</text>
</comment>
<feature type="compositionally biased region" description="Basic and acidic residues" evidence="35">
    <location>
        <begin position="740"/>
        <end position="757"/>
    </location>
</feature>
<feature type="short sequence motif" description="YXXL motif; contains endocytosis signal" evidence="33">
    <location>
        <begin position="726"/>
        <end position="729"/>
    </location>
</feature>
<evidence type="ECO:0000256" key="11">
    <source>
        <dbReference type="ARBA" id="ARBA00022581"/>
    </source>
</evidence>
<feature type="region of interest" description="CD4-binding loop" evidence="33">
    <location>
        <begin position="381"/>
        <end position="391"/>
    </location>
</feature>
<keyword evidence="23 33" id="KW-1039">Host endosome</keyword>
<comment type="domain">
    <text evidence="33 34">The 17 amino acids long immunosuppressive region is present in many retroviral envelope proteins. Synthetic peptides derived from this relatively conserved sequence inhibit immune function in vitro and in vivo.</text>
</comment>
<keyword evidence="16 33" id="KW-0732">Signal</keyword>
<dbReference type="GO" id="GO:1903908">
    <property type="term" value="P:positive regulation of plasma membrane raft polarization"/>
    <property type="evidence" value="ECO:0007669"/>
    <property type="project" value="UniProtKB-UniRule"/>
</dbReference>
<organism evidence="38">
    <name type="scientific">Human immunodeficiency virus type 1</name>
    <name type="common">HIV-1</name>
    <dbReference type="NCBI Taxonomy" id="11676"/>
    <lineage>
        <taxon>Viruses</taxon>
        <taxon>Riboviria</taxon>
        <taxon>Pararnavirae</taxon>
        <taxon>Artverviricota</taxon>
        <taxon>Revtraviricetes</taxon>
        <taxon>Ortervirales</taxon>
        <taxon>Retroviridae</taxon>
        <taxon>Orthoretrovirinae</taxon>
        <taxon>Lentivirus</taxon>
        <taxon>Lentivirus humimdef1</taxon>
    </lineage>
</organism>
<dbReference type="SUPFAM" id="SSF56502">
    <property type="entry name" value="gp120 core"/>
    <property type="match status" value="2"/>
</dbReference>
<feature type="chain" id="PRO_5023397858" description="Envelope glycoprotein gp160" evidence="33">
    <location>
        <begin position="32"/>
        <end position="870"/>
    </location>
</feature>
<feature type="region of interest" description="Fusion peptide" evidence="33">
    <location>
        <begin position="526"/>
        <end position="546"/>
    </location>
</feature>
<comment type="function">
    <text evidence="33">Surface protein gp120: Attaches the virus to the host lymphoid cell by binding to the primary receptor CD4. This interaction induces a structural rearrangement creating a high affinity binding site for a chemokine coreceptor like CXCR4 and/or CCR5. Acts as a ligand for CD209/DC-SIGN and CLEC4M/DC-SIGNR, which are respectively found on dendritic cells (DCs), and on endothelial cells of liver sinusoids and lymph node sinuses. These interactions allow capture of viral particles at mucosal surfaces by these cells and subsequent transmission to permissive cells. HIV subverts the migration properties of dendritic cells to gain access to CD4+ T-cells in lymph nodes. Virus transmission to permissive T-cells occurs either in trans (without DCs infection, through viral capture and transmission), or in cis (following DCs productive infection, through the usual CD4-gp120 interaction), thereby inducing a robust infection. In trans infection, bound virions remain infectious over days and it is proposed that they are not degraded, but protected in non-lysosomal acidic organelles within the DCs close to the cell membrane thus contributing to the viral infectious potential during DCs' migration from the periphery to the lymphoid tissues. On arrival at lymphoid tissues, intact virions recycle back to DCs' cell surface allowing virus transmission to CD4+ T-cells.</text>
</comment>
<feature type="short sequence motif" description="Di-leucine internalization motif" evidence="33">
    <location>
        <begin position="869"/>
        <end position="870"/>
    </location>
</feature>
<evidence type="ECO:0000256" key="13">
    <source>
        <dbReference type="ARBA" id="ARBA00022685"/>
    </source>
</evidence>
<feature type="region of interest" description="Disordered" evidence="35">
    <location>
        <begin position="733"/>
        <end position="757"/>
    </location>
</feature>
<evidence type="ECO:0000256" key="7">
    <source>
        <dbReference type="ARBA" id="ARBA00022506"/>
    </source>
</evidence>
<feature type="coiled-coil region" evidence="33">
    <location>
        <begin position="647"/>
        <end position="681"/>
    </location>
</feature>
<keyword evidence="11 33" id="KW-0945">Host-virus interaction</keyword>
<dbReference type="FunFam" id="2.170.40.20:FF:000001">
    <property type="entry name" value="Envelope glycoprotein gp160"/>
    <property type="match status" value="1"/>
</dbReference>
<feature type="region of interest" description="Immunosuppression" evidence="33">
    <location>
        <begin position="588"/>
        <end position="606"/>
    </location>
</feature>
<keyword evidence="29 33" id="KW-0899">Viral immunoevasion</keyword>
<dbReference type="GO" id="GO:0019064">
    <property type="term" value="P:fusion of virus membrane with host plasma membrane"/>
    <property type="evidence" value="ECO:0007669"/>
    <property type="project" value="UniProtKB-UniRule"/>
</dbReference>
<dbReference type="GO" id="GO:0052031">
    <property type="term" value="P:symbiont-mediated perturbation of host defense response"/>
    <property type="evidence" value="ECO:0007669"/>
    <property type="project" value="UniProtKB-UniRule"/>
</dbReference>
<feature type="disulfide bond" evidence="33">
    <location>
        <begin position="612"/>
        <end position="618"/>
    </location>
</feature>
<evidence type="ECO:0000259" key="36">
    <source>
        <dbReference type="Pfam" id="PF00516"/>
    </source>
</evidence>
<comment type="PTM">
    <text evidence="33">Specific enzymatic cleavages in vivo yield mature proteins. Envelope glycoproteins are synthesized as a inactive precursor that is heavily N-glycosylated and processed likely by host cell furin in the Golgi to yield the mature SU and TM proteins. The cleavage site between SU and TM requires the minimal sequence [KR]-X-[KR]-R. About 2 of the 9 disulfide bonds of gp41 are reduced by P4HB/PDI, following binding to CD4 receptor.</text>
</comment>
<keyword evidence="30 33" id="KW-0449">Lipoprotein</keyword>
<keyword evidence="28 33" id="KW-0325">Glycoprotein</keyword>
<feature type="domain" description="Retroviral envelope protein GP41-like" evidence="37">
    <location>
        <begin position="544"/>
        <end position="733"/>
    </location>
</feature>
<keyword evidence="9 33" id="KW-1032">Host cell membrane</keyword>
<keyword evidence="19 33" id="KW-1043">Host membrane</keyword>
<comment type="function">
    <text evidence="33">Transmembrane protein gp41: Acts as a class I viral fusion protein. Under the current model, the protein has at least 3 conformational states: pre-fusion native state, pre-hairpin intermediate state, and post-fusion hairpin state. During fusion of viral and target intracellular membranes, the coiled coil regions (heptad repeats) assume a trimer-of-hairpins structure, positioning the fusion peptide in close proximity to the C-terminal region of the ectodomain. The formation of this structure appears to drive apposition and subsequent fusion of viral and target cell membranes. Complete fusion occurs in host cell endosomes and is dynamin-dependent, however some lipid transfer might occur at the plasma membrane. The virus undergoes clathrin-dependent internalization long before endosomal fusion, thus minimizing the surface exposure of conserved viral epitopes during fusion and reducing the efficacy of inhibitors targeting these epitopes. Membranes fusion leads to delivery of the nucleocapsid into the cytoplasm.</text>
</comment>
<feature type="region of interest" description="MPER; binding to GalCer" evidence="33">
    <location>
        <begin position="676"/>
        <end position="697"/>
    </location>
</feature>
<evidence type="ECO:0000259" key="37">
    <source>
        <dbReference type="Pfam" id="PF00517"/>
    </source>
</evidence>
<comment type="subcellular location">
    <molecule>Surface protein gp120</molecule>
    <subcellularLocation>
        <location evidence="33">Virion membrane</location>
        <topology evidence="33">Peripheral membrane protein</topology>
    </subcellularLocation>
    <subcellularLocation>
        <location evidence="33">Host cell membrane</location>
        <topology evidence="33">Peripheral membrane protein</topology>
    </subcellularLocation>
    <subcellularLocation>
        <location evidence="33">Host endosome membrane</location>
        <topology evidence="33">Single-pass type I membrane protein</topology>
    </subcellularLocation>
    <text evidence="33">The surface protein is not anchored to the viral envelope, but associates with the extravirion surface through its binding to TM. It is probably concentrated at the site of budding and incorporated into the virions possibly by contacts between the cytoplasmic tail of Env and the N-terminus of Gag.</text>
</comment>
<reference evidence="38" key="1">
    <citation type="journal article" date="2018" name="Cell Rep.">
        <title>Completeness of HIV-1 Envelope Glycan Shield at Transmission Determines Neutralization Breadth.</title>
        <authorList>
            <person name="Wagh K."/>
            <person name="Kreider E.F."/>
            <person name="Li Y."/>
            <person name="Barbian H.J."/>
            <person name="Learn G.H."/>
            <person name="Giorgi E."/>
            <person name="Hraber P.T."/>
            <person name="Decker T.G."/>
            <person name="Smith A.G."/>
            <person name="Gondim M.V."/>
            <person name="Gillis L."/>
            <person name="Wandzilak J."/>
            <person name="Chuang G.Y."/>
            <person name="Rawi R."/>
            <person name="Cai F."/>
            <person name="Pellegrino P."/>
            <person name="Williams I."/>
            <person name="Overbaugh J."/>
            <person name="Gao F."/>
            <person name="Kwong P.D."/>
            <person name="Haynes B.F."/>
            <person name="Shaw G.M."/>
            <person name="Borrow P."/>
            <person name="Seaman M.S."/>
            <person name="Hahn B.H."/>
            <person name="Korber B."/>
        </authorList>
    </citation>
    <scope>NUCLEOTIDE SEQUENCE</scope>
    <source>
        <strain evidence="38">CH0040_3_d1737_ipe032_25_87</strain>
    </source>
</reference>
<comment type="subunit">
    <text evidence="32">The mature envelope protein (Env) consists of a homotrimer of non-covalently associated gp120-gp41 heterodimers. The resulting complex protrudes from the virus surface as a spike. There seems to be as few as 10 spikes on the average virion. Interacts with host CD4, CCR5 and CXCR4. Gp120 also interacts with the C-type lectins CD209/DC-SIGN and CLEC4M/DC-SIGNR (collectively referred to as DC-SIGN(R)). Gp120 and gp41 interact with GalCer. Gp120 interacts with host ITGA4/ITGB7 complex; on CD4+ T-cells, this interaction results in rapid activation of integrin ITGAL/LFA-1, which facilitates efficient cell-to-cell spreading of HIV-1. Gp120 interacts with cell-associated heparan sulfate; this interaction increases virus infectivity on permissive cells and may be involved in infection of CD4- cells.</text>
</comment>
<feature type="topological domain" description="Cytoplasmic" evidence="33">
    <location>
        <begin position="720"/>
        <end position="870"/>
    </location>
</feature>
<feature type="site" description="Cleavage; by host furin" evidence="33">
    <location>
        <begin position="525"/>
        <end position="526"/>
    </location>
</feature>
<keyword evidence="21 33" id="KW-1164">Virus endocytosis by host</keyword>
<feature type="chain" id="PRO_5023397859" description="Transmembrane protein gp41" evidence="33">
    <location>
        <begin position="526"/>
        <end position="870"/>
    </location>
</feature>
<dbReference type="GO" id="GO:0005198">
    <property type="term" value="F:structural molecule activity"/>
    <property type="evidence" value="ECO:0007669"/>
    <property type="project" value="UniProtKB-UniRule"/>
</dbReference>
<dbReference type="InterPro" id="IPR036377">
    <property type="entry name" value="Gp120_core_sf"/>
</dbReference>
<evidence type="ECO:0000256" key="20">
    <source>
        <dbReference type="ARBA" id="ARBA00022879"/>
    </source>
</evidence>
<evidence type="ECO:0000256" key="21">
    <source>
        <dbReference type="ARBA" id="ARBA00022890"/>
    </source>
</evidence>
<evidence type="ECO:0000256" key="4">
    <source>
        <dbReference type="ARBA" id="ARBA00004563"/>
    </source>
</evidence>
<dbReference type="SUPFAM" id="SSF58069">
    <property type="entry name" value="Virus ectodomain"/>
    <property type="match status" value="1"/>
</dbReference>
<evidence type="ECO:0000256" key="2">
    <source>
        <dbReference type="ARBA" id="ARBA00004433"/>
    </source>
</evidence>
<dbReference type="CDD" id="cd09909">
    <property type="entry name" value="HIV-1-like_HR1-HR2"/>
    <property type="match status" value="1"/>
</dbReference>
<comment type="subcellular location">
    <subcellularLocation>
        <location evidence="3">Host cell membrane</location>
        <topology evidence="3">Peripheral membrane protein</topology>
    </subcellularLocation>
    <subcellularLocation>
        <location evidence="1">Host cell membrane</location>
        <topology evidence="1">Single-pass type I membrane protein</topology>
    </subcellularLocation>
    <subcellularLocation>
        <location evidence="2">Host endosome membrane</location>
        <topology evidence="2">Peripheral membrane protein</topology>
    </subcellularLocation>
    <subcellularLocation>
        <location evidence="5">Host endosome membrane</location>
        <topology evidence="5">Single-pass type I membrane protein</topology>
    </subcellularLocation>
    <subcellularLocation>
        <location evidence="6">Virion membrane</location>
        <topology evidence="6">Peripheral membrane protein</topology>
    </subcellularLocation>
    <subcellularLocation>
        <location evidence="4">Virion membrane</location>
        <topology evidence="4">Single-pass type I membrane protein</topology>
    </subcellularLocation>
</comment>
<dbReference type="GO" id="GO:0020002">
    <property type="term" value="C:host cell plasma membrane"/>
    <property type="evidence" value="ECO:0007669"/>
    <property type="project" value="UniProtKB-SubCell"/>
</dbReference>
<evidence type="ECO:0000256" key="18">
    <source>
        <dbReference type="ARBA" id="ARBA00022844"/>
    </source>
</evidence>
<comment type="miscellaneous">
    <text evidence="33">Inhibitors targeting HIV-1 viral envelope proteins are used as antiretroviral drugs. Attachment of virions to the cell surface via non-specific interactions and CD4 binding can be blocked by inhibitors that include cyanovirin-N, cyclotriazadisulfonamide analogs, PRO 2000, TNX 355 and PRO 542. In addition, BMS 806 can block CD4-induced conformational changes. Env interactions with the coreceptor molecules can be targeted by CCR5 antagonists including SCH-D, maraviroc (UK 427857) and aplaviroc (GW 873140), and the CXCR4 antagonist AMD 070. Fusion of viral and cellular membranes can be inhibited by peptides such as enfuvirtide and tifuvirtide (T 1249). Resistance to inhibitors associated with mutations in Env are observed. Most of the time, single mutations confer only a modest reduction in drug susceptibility. Combination of several mutations is usually required to develop a high-level drug resistance.</text>
</comment>
<evidence type="ECO:0000256" key="3">
    <source>
        <dbReference type="ARBA" id="ARBA00004505"/>
    </source>
</evidence>
<evidence type="ECO:0000256" key="17">
    <source>
        <dbReference type="ARBA" id="ARBA00022804"/>
    </source>
</evidence>
<keyword evidence="10 33" id="KW-1165">Clathrin-mediated endocytosis of virus by host</keyword>
<keyword evidence="12 33" id="KW-1162">Viral penetration into host cytoplasm</keyword>
<keyword evidence="31 33" id="KW-1160">Virus entry into host cell</keyword>
<evidence type="ECO:0000313" key="38">
    <source>
        <dbReference type="EMBL" id="AYX56104.1"/>
    </source>
</evidence>
<evidence type="ECO:0000256" key="24">
    <source>
        <dbReference type="ARBA" id="ARBA00023054"/>
    </source>
</evidence>
<comment type="domain">
    <text evidence="33">The YXXL motif is involved in determining the exact site of viral release at the surface of infected mononuclear cells and promotes endocytosis. YXXL and di-leucine endocytosis motifs interact directly or indirectly with the clathrin adapter complexes, opperate independently, and their activities are not additive.</text>
</comment>
<evidence type="ECO:0000256" key="9">
    <source>
        <dbReference type="ARBA" id="ARBA00022511"/>
    </source>
</evidence>
<keyword evidence="22 33" id="KW-1133">Transmembrane helix</keyword>
<dbReference type="GO" id="GO:0019082">
    <property type="term" value="P:viral protein processing"/>
    <property type="evidence" value="ECO:0007669"/>
    <property type="project" value="UniProtKB-UniRule"/>
</dbReference>
<dbReference type="GO" id="GO:0016020">
    <property type="term" value="C:membrane"/>
    <property type="evidence" value="ECO:0007669"/>
    <property type="project" value="UniProtKB-UniRule"/>
</dbReference>
<comment type="similarity">
    <text evidence="33">Belongs to the HIV-1 env protein family.</text>
</comment>
<dbReference type="GO" id="GO:0019062">
    <property type="term" value="P:virion attachment to host cell"/>
    <property type="evidence" value="ECO:0007669"/>
    <property type="project" value="UniProtKB-UniRule"/>
</dbReference>
<evidence type="ECO:0000256" key="30">
    <source>
        <dbReference type="ARBA" id="ARBA00023288"/>
    </source>
</evidence>
<dbReference type="GO" id="GO:1903911">
    <property type="term" value="P:positive regulation of receptor clustering"/>
    <property type="evidence" value="ECO:0007669"/>
    <property type="project" value="UniProtKB-UniRule"/>
</dbReference>
<dbReference type="InterPro" id="IPR000777">
    <property type="entry name" value="HIV1_Gp120"/>
</dbReference>
<dbReference type="GO" id="GO:0044175">
    <property type="term" value="C:host cell endosome membrane"/>
    <property type="evidence" value="ECO:0007669"/>
    <property type="project" value="UniProtKB-SubCell"/>
</dbReference>
<feature type="domain" description="Human immunodeficiency virus 1 envelope glycoprotein Gp120" evidence="36">
    <location>
        <begin position="33"/>
        <end position="525"/>
    </location>
</feature>
<keyword evidence="17 33" id="KW-1161">Viral attachment to host cell</keyword>
<keyword evidence="8 33" id="KW-1170">Fusion of virus membrane with host endosomal membrane</keyword>
<feature type="disulfide bond" evidence="33">
    <location>
        <begin position="238"/>
        <end position="267"/>
    </location>
</feature>
<dbReference type="Pfam" id="PF00516">
    <property type="entry name" value="GP120"/>
    <property type="match status" value="1"/>
</dbReference>
<gene>
    <name evidence="33 38" type="primary">env</name>
</gene>
<evidence type="ECO:0000256" key="27">
    <source>
        <dbReference type="ARBA" id="ARBA00023157"/>
    </source>
</evidence>
<name>A0A3G5P4L5_HV1</name>
<keyword evidence="18 33" id="KW-0946">Virion</keyword>
<dbReference type="FunFam" id="2.170.40.20:FF:000003">
    <property type="entry name" value="Envelope glycoprotein gp160"/>
    <property type="match status" value="1"/>
</dbReference>
<evidence type="ECO:0000256" key="14">
    <source>
        <dbReference type="ARBA" id="ARBA00022692"/>
    </source>
</evidence>
<dbReference type="GO" id="GO:0075512">
    <property type="term" value="P:clathrin-dependent endocytosis of virus by host cell"/>
    <property type="evidence" value="ECO:0007669"/>
    <property type="project" value="UniProtKB-UniRule"/>
</dbReference>
<evidence type="ECO:0000256" key="23">
    <source>
        <dbReference type="ARBA" id="ARBA00023046"/>
    </source>
</evidence>
<dbReference type="GO" id="GO:0055036">
    <property type="term" value="C:virion membrane"/>
    <property type="evidence" value="ECO:0007669"/>
    <property type="project" value="UniProtKB-SubCell"/>
</dbReference>
<evidence type="ECO:0000256" key="19">
    <source>
        <dbReference type="ARBA" id="ARBA00022870"/>
    </source>
</evidence>
<keyword evidence="13 33" id="KW-0165">Cleavage on pair of basic residues</keyword>
<evidence type="ECO:0000256" key="22">
    <source>
        <dbReference type="ARBA" id="ARBA00022989"/>
    </source>
</evidence>
<evidence type="ECO:0000256" key="31">
    <source>
        <dbReference type="ARBA" id="ARBA00023296"/>
    </source>
</evidence>
<evidence type="ECO:0000256" key="1">
    <source>
        <dbReference type="ARBA" id="ARBA00004402"/>
    </source>
</evidence>
<evidence type="ECO:0000256" key="29">
    <source>
        <dbReference type="ARBA" id="ARBA00023280"/>
    </source>
</evidence>
<keyword evidence="26 33" id="KW-0564">Palmitate</keyword>
<dbReference type="Gene3D" id="2.170.40.20">
    <property type="entry name" value="Human immunodeficiency virus 1, Gp160, envelope glycoprotein"/>
    <property type="match status" value="2"/>
</dbReference>
<evidence type="ECO:0000256" key="8">
    <source>
        <dbReference type="ARBA" id="ARBA00022510"/>
    </source>
</evidence>
<evidence type="ECO:0000256" key="35">
    <source>
        <dbReference type="SAM" id="MobiDB-lite"/>
    </source>
</evidence>
<dbReference type="InterPro" id="IPR000328">
    <property type="entry name" value="GP41-like"/>
</dbReference>
<keyword evidence="20 33" id="KW-0261">Viral envelope protein</keyword>
<protein>
    <recommendedName>
        <fullName evidence="33">Envelope glycoprotein gp160</fullName>
    </recommendedName>
    <alternativeName>
        <fullName evidence="33">Env polyprotein</fullName>
    </alternativeName>
    <component>
        <recommendedName>
            <fullName evidence="33">Surface protein gp120</fullName>
            <shortName evidence="33">SU</shortName>
        </recommendedName>
        <alternativeName>
            <fullName evidence="33">Glycoprotein 120</fullName>
            <shortName evidence="33">gp120</shortName>
        </alternativeName>
    </component>
    <component>
        <recommendedName>
            <fullName evidence="33">Transmembrane protein gp41</fullName>
            <shortName evidence="33">TM</shortName>
        </recommendedName>
        <alternativeName>
            <fullName evidence="33">Glycoprotein 41</fullName>
            <shortName evidence="33">gp41</shortName>
        </alternativeName>
    </component>
</protein>
<dbReference type="EMBL" id="MG900581">
    <property type="protein sequence ID" value="AYX56104.1"/>
    <property type="molecule type" value="Genomic_RNA"/>
</dbReference>
<comment type="miscellaneous">
    <text evidence="33">HIV-1 lineages are divided in three main groups, M (for Major), O (for Outlier), and N (for New, or Non-M, Non-O). The vast majority of strains found worldwide belong to the group M. Group O seems to be endemic to and largely confined to Cameroon and neighboring countries in West Central Africa, where these viruses represent a small minority of HIV-1 strains. The group N is represented by a limited number of isolates from Cameroonian persons. The group M is further subdivided in 9 clades or subtypes (A to D, F to H, J and K).</text>
</comment>
<comment type="domain">
    <text evidence="33">Some of the most genetically diverse regions of the viral genome are present in Env. They are called variable regions 1 through 5 (V1 through V5). Coreceptor usage of gp120 is determined mainly by the primary structure of the third variable region (V3) in the outer domain of gp120. The sequence of V3 determines which coreceptor, CCR5 and/or CXCR4 (corresponding to R5/macrophage, X4/T cell and R5X4/T cell and macrophage tropism), is used to trigger the fusion potential of the Env complex, and hence which cells the virus can infect. Binding to CCR5 involves a region adjacent in addition to V3.</text>
</comment>
<evidence type="ECO:0000256" key="6">
    <source>
        <dbReference type="ARBA" id="ARBA00004650"/>
    </source>
</evidence>
<dbReference type="GO" id="GO:0019031">
    <property type="term" value="C:viral envelope"/>
    <property type="evidence" value="ECO:0007669"/>
    <property type="project" value="UniProtKB-KW"/>
</dbReference>
<feature type="transmembrane region" description="Helical" evidence="34">
    <location>
        <begin position="692"/>
        <end position="719"/>
    </location>
</feature>
<dbReference type="HAMAP" id="MF_04083">
    <property type="entry name" value="HIV_ENV"/>
    <property type="match status" value="1"/>
</dbReference>
<dbReference type="Pfam" id="PF00517">
    <property type="entry name" value="GP41"/>
    <property type="match status" value="1"/>
</dbReference>
<keyword evidence="27 33" id="KW-1015">Disulfide bond</keyword>
<comment type="subunit">
    <text evidence="33">The mature envelope protein (Env) consists of a homotrimer of non-covalently associated gp120-gp41 heterodimers. The resulting complex protrudes from the virus surface as a spike. There seems to be as few as 10 spikes on the average virion. Surface protein gp120 interacts with host CD4, CCR5 and CXCR4. Gp120 also interacts with the C-type lectins CD209/DC-SIGN and CLEC4M/DC-SIGNR (collectively referred to as DC-SIGN(R)). Gp120 and gp41 interact with GalCer. Gp120 interacts with host ITGA4/ITGB7 complex; on CD4+ T-cells, this interaction results in rapid activation of integrin ITGAL/LFA-1, which facilitates efficient cell-to-cell spreading of HIV-1. Gp120 interacts with cell-associated heparan sulfate; this interaction increases virus infectivity on permissive cells and may be involved in infection of CD4- cells.</text>
</comment>
<evidence type="ECO:0000256" key="28">
    <source>
        <dbReference type="ARBA" id="ARBA00023180"/>
    </source>
</evidence>
<comment type="function">
    <text evidence="33">Envelope glycoprotein gp160: Oligomerizes in the host endoplasmic reticulum into predominantly trimers. In a second time, gp160 transits in the host Golgi, where glycosylation is completed. The precursor is then proteolytically cleaved in the trans-Golgi and thereby activated by cellular furin or furin-like proteases to produce gp120 and gp41.</text>
</comment>
<accession>A0A3G5P4L5</accession>